<evidence type="ECO:0000313" key="10">
    <source>
        <dbReference type="Proteomes" id="UP000268162"/>
    </source>
</evidence>
<feature type="region of interest" description="Disordered" evidence="7">
    <location>
        <begin position="308"/>
        <end position="338"/>
    </location>
</feature>
<keyword evidence="6" id="KW-0175">Coiled coil</keyword>
<sequence>MPDLAAPYFAISAYFPASSGRANPTRVEPIPVLQSCRNINPSPSTNLPSSRTYPVPLRPALFPRPHPIAPNPGPSSFNSTDPTVTSALLDLTNSTTALSPGSESTIIVFPSTPHSHNTQLFPPGHLSPTTVKPRLSHRPKSHGSFRYYSEMDHIPPDPEEEQRKRERRREQNKNASKQFRERKKSEKQRQLKEHQDLEAKVDFFTQQVEQLQILADAPELTDMAVSELPRADELLRNRSLLDSLQCPNPPDVVYRDPGTMTMEEIRQEIDQLHINNHELRVLNSKVDSDAQNLRHQLKQLARNQTTDSFVGSSDYHHHGSAEDIHSRPDTRHSSPTRS</sequence>
<dbReference type="GO" id="GO:0000977">
    <property type="term" value="F:RNA polymerase II transcription regulatory region sequence-specific DNA binding"/>
    <property type="evidence" value="ECO:0007669"/>
    <property type="project" value="TreeGrafter"/>
</dbReference>
<dbReference type="GO" id="GO:0005634">
    <property type="term" value="C:nucleus"/>
    <property type="evidence" value="ECO:0007669"/>
    <property type="project" value="UniProtKB-SubCell"/>
</dbReference>
<feature type="region of interest" description="Disordered" evidence="7">
    <location>
        <begin position="109"/>
        <end position="193"/>
    </location>
</feature>
<keyword evidence="10" id="KW-1185">Reference proteome</keyword>
<dbReference type="PANTHER" id="PTHR13044:SF14">
    <property type="entry name" value="CRYPTOCEPHAL, ISOFORM A"/>
    <property type="match status" value="1"/>
</dbReference>
<dbReference type="EMBL" id="ML003130">
    <property type="protein sequence ID" value="RKP34620.1"/>
    <property type="molecule type" value="Genomic_DNA"/>
</dbReference>
<keyword evidence="4" id="KW-0804">Transcription</keyword>
<reference evidence="10" key="1">
    <citation type="journal article" date="2018" name="Nat. Microbiol.">
        <title>Leveraging single-cell genomics to expand the fungal tree of life.</title>
        <authorList>
            <person name="Ahrendt S.R."/>
            <person name="Quandt C.A."/>
            <person name="Ciobanu D."/>
            <person name="Clum A."/>
            <person name="Salamov A."/>
            <person name="Andreopoulos B."/>
            <person name="Cheng J.F."/>
            <person name="Woyke T."/>
            <person name="Pelin A."/>
            <person name="Henrissat B."/>
            <person name="Reynolds N.K."/>
            <person name="Benny G.L."/>
            <person name="Smith M.E."/>
            <person name="James T.Y."/>
            <person name="Grigoriev I.V."/>
        </authorList>
    </citation>
    <scope>NUCLEOTIDE SEQUENCE [LARGE SCALE GENOMIC DNA]</scope>
    <source>
        <strain evidence="10">RSA 468</strain>
    </source>
</reference>
<feature type="domain" description="BZIP" evidence="8">
    <location>
        <begin position="162"/>
        <end position="212"/>
    </location>
</feature>
<feature type="compositionally biased region" description="Basic and acidic residues" evidence="7">
    <location>
        <begin position="183"/>
        <end position="193"/>
    </location>
</feature>
<organism evidence="9 10">
    <name type="scientific">Dimargaris cristalligena</name>
    <dbReference type="NCBI Taxonomy" id="215637"/>
    <lineage>
        <taxon>Eukaryota</taxon>
        <taxon>Fungi</taxon>
        <taxon>Fungi incertae sedis</taxon>
        <taxon>Zoopagomycota</taxon>
        <taxon>Kickxellomycotina</taxon>
        <taxon>Dimargaritomycetes</taxon>
        <taxon>Dimargaritales</taxon>
        <taxon>Dimargaritaceae</taxon>
        <taxon>Dimargaris</taxon>
    </lineage>
</organism>
<evidence type="ECO:0000256" key="3">
    <source>
        <dbReference type="ARBA" id="ARBA00023125"/>
    </source>
</evidence>
<feature type="coiled-coil region" evidence="6">
    <location>
        <begin position="262"/>
        <end position="303"/>
    </location>
</feature>
<dbReference type="Gene3D" id="1.20.5.170">
    <property type="match status" value="1"/>
</dbReference>
<evidence type="ECO:0000256" key="6">
    <source>
        <dbReference type="SAM" id="Coils"/>
    </source>
</evidence>
<dbReference type="InterPro" id="IPR004827">
    <property type="entry name" value="bZIP"/>
</dbReference>
<dbReference type="PROSITE" id="PS50217">
    <property type="entry name" value="BZIP"/>
    <property type="match status" value="1"/>
</dbReference>
<dbReference type="Proteomes" id="UP000268162">
    <property type="component" value="Unassembled WGS sequence"/>
</dbReference>
<evidence type="ECO:0000256" key="5">
    <source>
        <dbReference type="ARBA" id="ARBA00023242"/>
    </source>
</evidence>
<evidence type="ECO:0000259" key="8">
    <source>
        <dbReference type="PROSITE" id="PS50217"/>
    </source>
</evidence>
<evidence type="ECO:0000313" key="9">
    <source>
        <dbReference type="EMBL" id="RKP34620.1"/>
    </source>
</evidence>
<evidence type="ECO:0000256" key="2">
    <source>
        <dbReference type="ARBA" id="ARBA00023015"/>
    </source>
</evidence>
<comment type="subcellular location">
    <subcellularLocation>
        <location evidence="1">Nucleus</location>
    </subcellularLocation>
</comment>
<dbReference type="Pfam" id="PF07716">
    <property type="entry name" value="bZIP_2"/>
    <property type="match status" value="1"/>
</dbReference>
<feature type="compositionally biased region" description="Basic and acidic residues" evidence="7">
    <location>
        <begin position="314"/>
        <end position="332"/>
    </location>
</feature>
<keyword evidence="5" id="KW-0539">Nucleus</keyword>
<evidence type="ECO:0000256" key="4">
    <source>
        <dbReference type="ARBA" id="ARBA00023163"/>
    </source>
</evidence>
<protein>
    <recommendedName>
        <fullName evidence="8">BZIP domain-containing protein</fullName>
    </recommendedName>
</protein>
<gene>
    <name evidence="9" type="ORF">BJ085DRAFT_40370</name>
</gene>
<keyword evidence="3" id="KW-0238">DNA-binding</keyword>
<name>A0A4P9ZQF2_9FUNG</name>
<dbReference type="GO" id="GO:0001228">
    <property type="term" value="F:DNA-binding transcription activator activity, RNA polymerase II-specific"/>
    <property type="evidence" value="ECO:0007669"/>
    <property type="project" value="TreeGrafter"/>
</dbReference>
<dbReference type="PANTHER" id="PTHR13044">
    <property type="entry name" value="ACTIVATING TRANSCRIPTION FACTOR ATF 4/5"/>
    <property type="match status" value="1"/>
</dbReference>
<dbReference type="AlphaFoldDB" id="A0A4P9ZQF2"/>
<proteinExistence type="predicted"/>
<evidence type="ECO:0000256" key="1">
    <source>
        <dbReference type="ARBA" id="ARBA00004123"/>
    </source>
</evidence>
<keyword evidence="2" id="KW-0805">Transcription regulation</keyword>
<feature type="compositionally biased region" description="Basic and acidic residues" evidence="7">
    <location>
        <begin position="149"/>
        <end position="172"/>
    </location>
</feature>
<feature type="compositionally biased region" description="Basic residues" evidence="7">
    <location>
        <begin position="134"/>
        <end position="143"/>
    </location>
</feature>
<accession>A0A4P9ZQF2</accession>
<evidence type="ECO:0000256" key="7">
    <source>
        <dbReference type="SAM" id="MobiDB-lite"/>
    </source>
</evidence>
<dbReference type="PROSITE" id="PS00036">
    <property type="entry name" value="BZIP_BASIC"/>
    <property type="match status" value="1"/>
</dbReference>